<dbReference type="EMBL" id="VUNA01000006">
    <property type="protein sequence ID" value="MST70500.1"/>
    <property type="molecule type" value="Genomic_DNA"/>
</dbReference>
<dbReference type="PANTHER" id="PTHR30408:SF12">
    <property type="entry name" value="TYPE I RESTRICTION ENZYME MJAVIII SPECIFICITY SUBUNIT"/>
    <property type="match status" value="1"/>
</dbReference>
<dbReference type="Gene3D" id="3.90.220.20">
    <property type="entry name" value="DNA methylase specificity domains"/>
    <property type="match status" value="2"/>
</dbReference>
<comment type="similarity">
    <text evidence="1">Belongs to the type-I restriction system S methylase family.</text>
</comment>
<dbReference type="AlphaFoldDB" id="A0A6N7X4S8"/>
<evidence type="ECO:0000259" key="4">
    <source>
        <dbReference type="Pfam" id="PF01420"/>
    </source>
</evidence>
<organism evidence="5 6">
    <name type="scientific">Mogibacterium kristiansenii</name>
    <dbReference type="NCBI Taxonomy" id="2606708"/>
    <lineage>
        <taxon>Bacteria</taxon>
        <taxon>Bacillati</taxon>
        <taxon>Bacillota</taxon>
        <taxon>Clostridia</taxon>
        <taxon>Peptostreptococcales</taxon>
        <taxon>Anaerovoracaceae</taxon>
        <taxon>Mogibacterium</taxon>
    </lineage>
</organism>
<dbReference type="Pfam" id="PF01420">
    <property type="entry name" value="Methylase_S"/>
    <property type="match status" value="2"/>
</dbReference>
<evidence type="ECO:0000256" key="3">
    <source>
        <dbReference type="ARBA" id="ARBA00023125"/>
    </source>
</evidence>
<comment type="caution">
    <text evidence="5">The sequence shown here is derived from an EMBL/GenBank/DDBJ whole genome shotgun (WGS) entry which is preliminary data.</text>
</comment>
<dbReference type="GO" id="GO:0009307">
    <property type="term" value="P:DNA restriction-modification system"/>
    <property type="evidence" value="ECO:0007669"/>
    <property type="project" value="UniProtKB-KW"/>
</dbReference>
<evidence type="ECO:0000313" key="6">
    <source>
        <dbReference type="Proteomes" id="UP000469424"/>
    </source>
</evidence>
<evidence type="ECO:0000256" key="1">
    <source>
        <dbReference type="ARBA" id="ARBA00010923"/>
    </source>
</evidence>
<accession>A0A6N7X4S8</accession>
<feature type="domain" description="Type I restriction modification DNA specificity" evidence="4">
    <location>
        <begin position="238"/>
        <end position="344"/>
    </location>
</feature>
<dbReference type="InterPro" id="IPR000055">
    <property type="entry name" value="Restrct_endonuc_typeI_TRD"/>
</dbReference>
<keyword evidence="2" id="KW-0680">Restriction system</keyword>
<gene>
    <name evidence="5" type="ORF">FYJ65_03960</name>
</gene>
<dbReference type="PANTHER" id="PTHR30408">
    <property type="entry name" value="TYPE-1 RESTRICTION ENZYME ECOKI SPECIFICITY PROTEIN"/>
    <property type="match status" value="1"/>
</dbReference>
<dbReference type="InterPro" id="IPR044946">
    <property type="entry name" value="Restrct_endonuc_typeI_TRD_sf"/>
</dbReference>
<name>A0A6N7X4S8_9FIRM</name>
<dbReference type="InterPro" id="IPR052021">
    <property type="entry name" value="Type-I_RS_S_subunit"/>
</dbReference>
<protein>
    <recommendedName>
        <fullName evidence="4">Type I restriction modification DNA specificity domain-containing protein</fullName>
    </recommendedName>
</protein>
<sequence>MCMEKVQLKNICRPKQWKTLTGKNLVPDGKYPVYGANGIIGYYNDYNHENETLMIGCRGTCGALNISQPFSYINGNAMALDDLVDDIDIRYLYYALMGRGFQDVISGAVQPQIIRADLEKMEVWIGNKKEQKEIVDVFNKLDTVLSHRKREIQYLDDLIKARFVELFGDPTENPNGYQINRLSNYIISLTSGSRGWAKYCVNDGNEWFITIKNVKDCSIITDNMQPIKAPDNAEARRTKVKEGDLLISITADLGRTGVVTKKIAEHGAYINQHLSCIRLDREVLNPLFVAHYMESPAGKEQFIAKNQSAVKAGLNFNSIKSLKLMIPPMEKQNEFEQFVHQIDKSKF</sequence>
<dbReference type="SUPFAM" id="SSF116734">
    <property type="entry name" value="DNA methylase specificity domain"/>
    <property type="match status" value="2"/>
</dbReference>
<dbReference type="CDD" id="cd17266">
    <property type="entry name" value="RMtype1_S_Sau1132ORF3780P-TRD2-CR2_like"/>
    <property type="match status" value="1"/>
</dbReference>
<dbReference type="Proteomes" id="UP000469424">
    <property type="component" value="Unassembled WGS sequence"/>
</dbReference>
<evidence type="ECO:0000313" key="5">
    <source>
        <dbReference type="EMBL" id="MST70500.1"/>
    </source>
</evidence>
<keyword evidence="6" id="KW-1185">Reference proteome</keyword>
<reference evidence="5 6" key="1">
    <citation type="submission" date="2019-08" db="EMBL/GenBank/DDBJ databases">
        <title>In-depth cultivation of the pig gut microbiome towards novel bacterial diversity and tailored functional studies.</title>
        <authorList>
            <person name="Wylensek D."/>
            <person name="Hitch T.C.A."/>
            <person name="Clavel T."/>
        </authorList>
    </citation>
    <scope>NUCLEOTIDE SEQUENCE [LARGE SCALE GENOMIC DNA]</scope>
    <source>
        <strain evidence="5 6">WCA-MUC-591-APC-4B</strain>
    </source>
</reference>
<keyword evidence="3" id="KW-0238">DNA-binding</keyword>
<dbReference type="GO" id="GO:0003677">
    <property type="term" value="F:DNA binding"/>
    <property type="evidence" value="ECO:0007669"/>
    <property type="project" value="UniProtKB-KW"/>
</dbReference>
<evidence type="ECO:0000256" key="2">
    <source>
        <dbReference type="ARBA" id="ARBA00022747"/>
    </source>
</evidence>
<feature type="domain" description="Type I restriction modification DNA specificity" evidence="4">
    <location>
        <begin position="3"/>
        <end position="147"/>
    </location>
</feature>
<proteinExistence type="inferred from homology"/>